<dbReference type="SUPFAM" id="SSF53335">
    <property type="entry name" value="S-adenosyl-L-methionine-dependent methyltransferases"/>
    <property type="match status" value="1"/>
</dbReference>
<protein>
    <recommendedName>
        <fullName evidence="7">tRNA (guanine-N(7)-)-methyltransferase</fullName>
        <ecNumber evidence="7">2.1.1.33</ecNumber>
    </recommendedName>
    <alternativeName>
        <fullName evidence="7">tRNA (guanine(46)-N(7))-methyltransferase</fullName>
    </alternativeName>
    <alternativeName>
        <fullName evidence="7">tRNA(m7G46)-methyltransferase</fullName>
    </alternativeName>
</protein>
<evidence type="ECO:0000256" key="5">
    <source>
        <dbReference type="ARBA" id="ARBA00022691"/>
    </source>
</evidence>
<dbReference type="Proteomes" id="UP001596527">
    <property type="component" value="Unassembled WGS sequence"/>
</dbReference>
<dbReference type="HAMAP" id="MF_01057">
    <property type="entry name" value="tRNA_methyltr_TrmB"/>
    <property type="match status" value="1"/>
</dbReference>
<accession>A0ABW2SKN6</accession>
<sequence>MSRTKSFTRRSRALPESLARTMAAHGADYVIEPRRGQGWTTVAEGFRVDLAREFGRSAPVALEIGSGTGEQIVAAARRWPDRDFLALEVWEPGIAKTVSKAVAAGVGNLRVLEADAAQALPVILPDACLDEVWTFFPDPWRKARHHKRRLVSDAFARQVARVLADGGAWRLATDWDDYAWQMRDVVEACPDLANPYLGERPDPQDREPGRGGFAPRWAGRVSTHFEERGRAAGRRAHDAIGIRLPRQGHAGQEER</sequence>
<comment type="caution">
    <text evidence="7">Lacks conserved residue(s) required for the propagation of feature annotation.</text>
</comment>
<keyword evidence="6 7" id="KW-0819">tRNA processing</keyword>
<dbReference type="NCBIfam" id="TIGR00091">
    <property type="entry name" value="tRNA (guanosine(46)-N7)-methyltransferase TrmB"/>
    <property type="match status" value="1"/>
</dbReference>
<keyword evidence="5 7" id="KW-0949">S-adenosyl-L-methionine</keyword>
<dbReference type="CDD" id="cd02440">
    <property type="entry name" value="AdoMet_MTases"/>
    <property type="match status" value="1"/>
</dbReference>
<name>A0ABW2SKN6_9ACTO</name>
<evidence type="ECO:0000256" key="3">
    <source>
        <dbReference type="ARBA" id="ARBA00022603"/>
    </source>
</evidence>
<dbReference type="InterPro" id="IPR003358">
    <property type="entry name" value="tRNA_(Gua-N-7)_MeTrfase_Trmb"/>
</dbReference>
<feature type="binding site" evidence="7">
    <location>
        <position position="115"/>
    </location>
    <ligand>
        <name>S-adenosyl-L-methionine</name>
        <dbReference type="ChEBI" id="CHEBI:59789"/>
    </ligand>
</feature>
<evidence type="ECO:0000313" key="10">
    <source>
        <dbReference type="Proteomes" id="UP001596527"/>
    </source>
</evidence>
<feature type="region of interest" description="Disordered" evidence="8">
    <location>
        <begin position="195"/>
        <end position="255"/>
    </location>
</feature>
<evidence type="ECO:0000256" key="6">
    <source>
        <dbReference type="ARBA" id="ARBA00022694"/>
    </source>
</evidence>
<dbReference type="EMBL" id="JBHTEF010000001">
    <property type="protein sequence ID" value="MFC7580123.1"/>
    <property type="molecule type" value="Genomic_DNA"/>
</dbReference>
<comment type="function">
    <text evidence="2 7">Catalyzes the formation of N(7)-methylguanine at position 46 (m7G46) in tRNA.</text>
</comment>
<dbReference type="PANTHER" id="PTHR23417:SF14">
    <property type="entry name" value="PENTACOTRIPEPTIDE-REPEAT REGION OF PRORP DOMAIN-CONTAINING PROTEIN"/>
    <property type="match status" value="1"/>
</dbReference>
<feature type="compositionally biased region" description="Basic and acidic residues" evidence="8">
    <location>
        <begin position="199"/>
        <end position="209"/>
    </location>
</feature>
<feature type="binding site" evidence="7">
    <location>
        <position position="174"/>
    </location>
    <ligand>
        <name>substrate</name>
    </ligand>
</feature>
<feature type="binding site" evidence="7">
    <location>
        <position position="138"/>
    </location>
    <ligand>
        <name>S-adenosyl-L-methionine</name>
        <dbReference type="ChEBI" id="CHEBI:59789"/>
    </ligand>
</feature>
<evidence type="ECO:0000256" key="2">
    <source>
        <dbReference type="ARBA" id="ARBA00003015"/>
    </source>
</evidence>
<evidence type="ECO:0000256" key="1">
    <source>
        <dbReference type="ARBA" id="ARBA00000142"/>
    </source>
</evidence>
<reference evidence="10" key="1">
    <citation type="journal article" date="2019" name="Int. J. Syst. Evol. Microbiol.">
        <title>The Global Catalogue of Microorganisms (GCM) 10K type strain sequencing project: providing services to taxonomists for standard genome sequencing and annotation.</title>
        <authorList>
            <consortium name="The Broad Institute Genomics Platform"/>
            <consortium name="The Broad Institute Genome Sequencing Center for Infectious Disease"/>
            <person name="Wu L."/>
            <person name="Ma J."/>
        </authorList>
    </citation>
    <scope>NUCLEOTIDE SEQUENCE [LARGE SCALE GENOMIC DNA]</scope>
    <source>
        <strain evidence="10">CCUG 56698</strain>
    </source>
</reference>
<feature type="binding site" evidence="7">
    <location>
        <begin position="223"/>
        <end position="226"/>
    </location>
    <ligand>
        <name>substrate</name>
    </ligand>
</feature>
<dbReference type="GO" id="GO:0008176">
    <property type="term" value="F:tRNA (guanine(46)-N7)-methyltransferase activity"/>
    <property type="evidence" value="ECO:0007669"/>
    <property type="project" value="UniProtKB-EC"/>
</dbReference>
<comment type="pathway">
    <text evidence="7">tRNA modification; N(7)-methylguanine-tRNA biosynthesis.</text>
</comment>
<feature type="binding site" evidence="7">
    <location>
        <position position="63"/>
    </location>
    <ligand>
        <name>S-adenosyl-L-methionine</name>
        <dbReference type="ChEBI" id="CHEBI:59789"/>
    </ligand>
</feature>
<dbReference type="InterPro" id="IPR055361">
    <property type="entry name" value="tRNA_methyltr_TrmB_bact"/>
</dbReference>
<dbReference type="RefSeq" id="WP_380976180.1">
    <property type="nucleotide sequence ID" value="NZ_JBHTEF010000001.1"/>
</dbReference>
<feature type="compositionally biased region" description="Basic and acidic residues" evidence="8">
    <location>
        <begin position="223"/>
        <end position="240"/>
    </location>
</feature>
<keyword evidence="10" id="KW-1185">Reference proteome</keyword>
<feature type="binding site" evidence="7">
    <location>
        <position position="142"/>
    </location>
    <ligand>
        <name>substrate</name>
    </ligand>
</feature>
<gene>
    <name evidence="7 9" type="primary">trmB</name>
    <name evidence="9" type="ORF">ACFQWG_02660</name>
</gene>
<dbReference type="InterPro" id="IPR029063">
    <property type="entry name" value="SAM-dependent_MTases_sf"/>
</dbReference>
<organism evidence="9 10">
    <name type="scientific">Schaalia naturae</name>
    <dbReference type="NCBI Taxonomy" id="635203"/>
    <lineage>
        <taxon>Bacteria</taxon>
        <taxon>Bacillati</taxon>
        <taxon>Actinomycetota</taxon>
        <taxon>Actinomycetes</taxon>
        <taxon>Actinomycetales</taxon>
        <taxon>Actinomycetaceae</taxon>
        <taxon>Schaalia</taxon>
    </lineage>
</organism>
<comment type="caution">
    <text evidence="9">The sequence shown here is derived from an EMBL/GenBank/DDBJ whole genome shotgun (WGS) entry which is preliminary data.</text>
</comment>
<evidence type="ECO:0000256" key="8">
    <source>
        <dbReference type="SAM" id="MobiDB-lite"/>
    </source>
</evidence>
<dbReference type="PANTHER" id="PTHR23417">
    <property type="entry name" value="3-DEOXY-D-MANNO-OCTULOSONIC-ACID TRANSFERASE/TRNA GUANINE-N 7 - -METHYLTRANSFERASE"/>
    <property type="match status" value="1"/>
</dbReference>
<dbReference type="Gene3D" id="3.40.50.150">
    <property type="entry name" value="Vaccinia Virus protein VP39"/>
    <property type="match status" value="1"/>
</dbReference>
<keyword evidence="4 7" id="KW-0808">Transferase</keyword>
<keyword evidence="3 7" id="KW-0489">Methyltransferase</keyword>
<evidence type="ECO:0000256" key="4">
    <source>
        <dbReference type="ARBA" id="ARBA00022679"/>
    </source>
</evidence>
<dbReference type="PROSITE" id="PS51625">
    <property type="entry name" value="SAM_MT_TRMB"/>
    <property type="match status" value="1"/>
</dbReference>
<comment type="catalytic activity">
    <reaction evidence="1 7">
        <text>guanosine(46) in tRNA + S-adenosyl-L-methionine = N(7)-methylguanosine(46) in tRNA + S-adenosyl-L-homocysteine</text>
        <dbReference type="Rhea" id="RHEA:42708"/>
        <dbReference type="Rhea" id="RHEA-COMP:10188"/>
        <dbReference type="Rhea" id="RHEA-COMP:10189"/>
        <dbReference type="ChEBI" id="CHEBI:57856"/>
        <dbReference type="ChEBI" id="CHEBI:59789"/>
        <dbReference type="ChEBI" id="CHEBI:74269"/>
        <dbReference type="ChEBI" id="CHEBI:74480"/>
        <dbReference type="EC" id="2.1.1.33"/>
    </reaction>
</comment>
<proteinExistence type="inferred from homology"/>
<dbReference type="Pfam" id="PF02390">
    <property type="entry name" value="Methyltransf_4"/>
    <property type="match status" value="1"/>
</dbReference>
<dbReference type="EC" id="2.1.1.33" evidence="7"/>
<feature type="binding site" evidence="7">
    <location>
        <position position="88"/>
    </location>
    <ligand>
        <name>S-adenosyl-L-methionine</name>
        <dbReference type="ChEBI" id="CHEBI:59789"/>
    </ligand>
</feature>
<comment type="similarity">
    <text evidence="7">Belongs to the class I-like SAM-binding methyltransferase superfamily. TrmB family.</text>
</comment>
<evidence type="ECO:0000313" key="9">
    <source>
        <dbReference type="EMBL" id="MFC7580123.1"/>
    </source>
</evidence>
<evidence type="ECO:0000256" key="7">
    <source>
        <dbReference type="HAMAP-Rule" id="MF_01057"/>
    </source>
</evidence>